<dbReference type="OrthoDB" id="6400087at2"/>
<protein>
    <submittedName>
        <fullName evidence="1">Uncharacterized protein</fullName>
    </submittedName>
</protein>
<gene>
    <name evidence="1" type="ORF">CWI78_02235</name>
</gene>
<comment type="caution">
    <text evidence="1">The sequence shown here is derived from an EMBL/GenBank/DDBJ whole genome shotgun (WGS) entry which is preliminary data.</text>
</comment>
<organism evidence="1 2">
    <name type="scientific">Idiomarina ramblicola</name>
    <dbReference type="NCBI Taxonomy" id="263724"/>
    <lineage>
        <taxon>Bacteria</taxon>
        <taxon>Pseudomonadati</taxon>
        <taxon>Pseudomonadota</taxon>
        <taxon>Gammaproteobacteria</taxon>
        <taxon>Alteromonadales</taxon>
        <taxon>Idiomarinaceae</taxon>
        <taxon>Idiomarina</taxon>
    </lineage>
</organism>
<evidence type="ECO:0000313" key="1">
    <source>
        <dbReference type="EMBL" id="RUO73287.1"/>
    </source>
</evidence>
<reference evidence="2" key="1">
    <citation type="journal article" date="2018" name="Front. Microbiol.">
        <title>Genome-Based Analysis Reveals the Taxonomy and Diversity of the Family Idiomarinaceae.</title>
        <authorList>
            <person name="Liu Y."/>
            <person name="Lai Q."/>
            <person name="Shao Z."/>
        </authorList>
    </citation>
    <scope>NUCLEOTIDE SEQUENCE [LARGE SCALE GENOMIC DNA]</scope>
    <source>
        <strain evidence="2">R22</strain>
    </source>
</reference>
<name>A0A432Z5X2_9GAMM</name>
<proteinExistence type="predicted"/>
<evidence type="ECO:0000313" key="2">
    <source>
        <dbReference type="Proteomes" id="UP000288058"/>
    </source>
</evidence>
<keyword evidence="2" id="KW-1185">Reference proteome</keyword>
<dbReference type="PROSITE" id="PS51257">
    <property type="entry name" value="PROKAR_LIPOPROTEIN"/>
    <property type="match status" value="1"/>
</dbReference>
<accession>A0A432Z5X2</accession>
<dbReference type="AlphaFoldDB" id="A0A432Z5X2"/>
<sequence length="214" mass="24797">MFYRYTKAAFIFFTIIGLSGCASYLPYEQQIPKTNYENNKTILVSVVDNRFPNSEQSNNFIGVYRQAFGIPVDQYVSDISPKEPNAELAFFLERRLIDGLSSGGMKGIIAKINNVPSDDESENKLNKSLASRWLLIELQNWYFSTDMHFVTSFNFDTAYTVYVYDEVEGLIFKKSFKKRQVIKETSERHNDILRAYRDKLSEILNEKSIKEALL</sequence>
<dbReference type="EMBL" id="PIQC01000001">
    <property type="protein sequence ID" value="RUO73287.1"/>
    <property type="molecule type" value="Genomic_DNA"/>
</dbReference>
<dbReference type="RefSeq" id="WP_126779854.1">
    <property type="nucleotide sequence ID" value="NZ_PIQC01000001.1"/>
</dbReference>
<dbReference type="Proteomes" id="UP000288058">
    <property type="component" value="Unassembled WGS sequence"/>
</dbReference>